<dbReference type="InterPro" id="IPR015915">
    <property type="entry name" value="Kelch-typ_b-propeller"/>
</dbReference>
<dbReference type="SMART" id="SM00225">
    <property type="entry name" value="BTB"/>
    <property type="match status" value="1"/>
</dbReference>
<dbReference type="Pfam" id="PF00651">
    <property type="entry name" value="BTB"/>
    <property type="match status" value="1"/>
</dbReference>
<sequence>MIVTTEVLSKREPIVVNRDVWYSFMSKEDADPQACWLERKRQERMKAEKAALGASTSRVSTSTTSSSGSVVLDSLKLRYIQQKDDEVPRILKTASDDEVPRSPKKSSPKAENESDSAPLSGHIQASNNKHYANIGQYLNEIYNREQICDISFKLGSIIYPVHKVVLASQSPLFEKMFDSKDFTQPPIRPRQIRVTGVSDGALKTFLNCIYSGDINIIKPDCLHEVLDLSRMFKLQQITQMCLQKISSLGHHDMLKLLQKMRRHKDVQLCDILMDGIAKDFMEIRNSSSFYGLDVETICMILSNERLDVNSEMDIFDSVASWLYHHKEDRMKNLERVMDTVRFSHLSSQQLMECFVKCPALKQSSHCVGLITMANWVQTSISLNQQDPLNLEIQEPRSLANSGGSVEQYLKTHCSSEFKEPDVTYDIVLMTEDAVEDFNRHACSRSQSWSTISAPWSMMNDNLHLDHNHTKPSLTGLQSMDCMMGRKPKQKHVSIVEGKSNDCVKHVKKKRSRQYKKQDLSDGSKENTRKAMVWGGDQWYMVGGARYKDSECSSPTNKVLVYSYETKEWRPVAPLNVARMEHSLCEVDGYIFAIGGIGEGNRLLSSVECYNPRTNCWFCVKALPEPRAAASTSAEGGNVCLKGGYSAIKNGQPSSSYYENKVELFYNMETNNLVKCSTLLGSVSSAVRKSSCRDPVLNVKAKSRPSTSNTVDFPLGEFSCFRRCVSTQTLTYEMDLVPGDLVLDQNHVHVCPDGLNVRGRLTVVLSGSLTPVNHQDVVSFLKKQDILF</sequence>
<dbReference type="CDD" id="cd18186">
    <property type="entry name" value="BTB_POZ_ZBTB_KLHL-like"/>
    <property type="match status" value="1"/>
</dbReference>
<dbReference type="Pfam" id="PF01344">
    <property type="entry name" value="Kelch_1"/>
    <property type="match status" value="1"/>
</dbReference>
<feature type="compositionally biased region" description="Basic and acidic residues" evidence="1">
    <location>
        <begin position="89"/>
        <end position="101"/>
    </location>
</feature>
<dbReference type="Gene3D" id="2.120.10.80">
    <property type="entry name" value="Kelch-type beta propeller"/>
    <property type="match status" value="1"/>
</dbReference>
<dbReference type="InterPro" id="IPR000210">
    <property type="entry name" value="BTB/POZ_dom"/>
</dbReference>
<dbReference type="PROSITE" id="PS50097">
    <property type="entry name" value="BTB"/>
    <property type="match status" value="1"/>
</dbReference>
<dbReference type="SMART" id="SM00612">
    <property type="entry name" value="Kelch"/>
    <property type="match status" value="2"/>
</dbReference>
<protein>
    <submittedName>
        <fullName evidence="2">Kelch-like protein 3</fullName>
    </submittedName>
</protein>
<dbReference type="InParanoid" id="K1Q8Y5"/>
<dbReference type="PANTHER" id="PTHR45632">
    <property type="entry name" value="LD33804P"/>
    <property type="match status" value="1"/>
</dbReference>
<evidence type="ECO:0000313" key="2">
    <source>
        <dbReference type="EMBL" id="EKC27809.1"/>
    </source>
</evidence>
<name>K1Q8Y5_MAGGI</name>
<dbReference type="Gene3D" id="3.30.710.10">
    <property type="entry name" value="Potassium Channel Kv1.1, Chain A"/>
    <property type="match status" value="1"/>
</dbReference>
<dbReference type="Gene3D" id="1.25.40.420">
    <property type="match status" value="1"/>
</dbReference>
<dbReference type="EMBL" id="JH817628">
    <property type="protein sequence ID" value="EKC27809.1"/>
    <property type="molecule type" value="Genomic_DNA"/>
</dbReference>
<accession>K1Q8Y5</accession>
<dbReference type="PANTHER" id="PTHR45632:SF3">
    <property type="entry name" value="KELCH-LIKE PROTEIN 32"/>
    <property type="match status" value="1"/>
</dbReference>
<dbReference type="InterPro" id="IPR006652">
    <property type="entry name" value="Kelch_1"/>
</dbReference>
<feature type="region of interest" description="Disordered" evidence="1">
    <location>
        <begin position="48"/>
        <end position="67"/>
    </location>
</feature>
<feature type="region of interest" description="Disordered" evidence="1">
    <location>
        <begin position="89"/>
        <end position="123"/>
    </location>
</feature>
<organism evidence="2">
    <name type="scientific">Magallana gigas</name>
    <name type="common">Pacific oyster</name>
    <name type="synonym">Crassostrea gigas</name>
    <dbReference type="NCBI Taxonomy" id="29159"/>
    <lineage>
        <taxon>Eukaryota</taxon>
        <taxon>Metazoa</taxon>
        <taxon>Spiralia</taxon>
        <taxon>Lophotrochozoa</taxon>
        <taxon>Mollusca</taxon>
        <taxon>Bivalvia</taxon>
        <taxon>Autobranchia</taxon>
        <taxon>Pteriomorphia</taxon>
        <taxon>Ostreida</taxon>
        <taxon>Ostreoidea</taxon>
        <taxon>Ostreidae</taxon>
        <taxon>Magallana</taxon>
    </lineage>
</organism>
<dbReference type="AlphaFoldDB" id="K1Q8Y5"/>
<dbReference type="InterPro" id="IPR011333">
    <property type="entry name" value="SKP1/BTB/POZ_sf"/>
</dbReference>
<dbReference type="Pfam" id="PF07707">
    <property type="entry name" value="BACK"/>
    <property type="match status" value="1"/>
</dbReference>
<proteinExistence type="predicted"/>
<dbReference type="SUPFAM" id="SSF117281">
    <property type="entry name" value="Kelch motif"/>
    <property type="match status" value="1"/>
</dbReference>
<dbReference type="SMART" id="SM00875">
    <property type="entry name" value="BACK"/>
    <property type="match status" value="1"/>
</dbReference>
<dbReference type="SUPFAM" id="SSF54695">
    <property type="entry name" value="POZ domain"/>
    <property type="match status" value="1"/>
</dbReference>
<evidence type="ECO:0000256" key="1">
    <source>
        <dbReference type="SAM" id="MobiDB-lite"/>
    </source>
</evidence>
<gene>
    <name evidence="2" type="ORF">CGI_10023933</name>
</gene>
<feature type="compositionally biased region" description="Low complexity" evidence="1">
    <location>
        <begin position="55"/>
        <end position="67"/>
    </location>
</feature>
<reference evidence="2" key="1">
    <citation type="journal article" date="2012" name="Nature">
        <title>The oyster genome reveals stress adaptation and complexity of shell formation.</title>
        <authorList>
            <person name="Zhang G."/>
            <person name="Fang X."/>
            <person name="Guo X."/>
            <person name="Li L."/>
            <person name="Luo R."/>
            <person name="Xu F."/>
            <person name="Yang P."/>
            <person name="Zhang L."/>
            <person name="Wang X."/>
            <person name="Qi H."/>
            <person name="Xiong Z."/>
            <person name="Que H."/>
            <person name="Xie Y."/>
            <person name="Holland P.W."/>
            <person name="Paps J."/>
            <person name="Zhu Y."/>
            <person name="Wu F."/>
            <person name="Chen Y."/>
            <person name="Wang J."/>
            <person name="Peng C."/>
            <person name="Meng J."/>
            <person name="Yang L."/>
            <person name="Liu J."/>
            <person name="Wen B."/>
            <person name="Zhang N."/>
            <person name="Huang Z."/>
            <person name="Zhu Q."/>
            <person name="Feng Y."/>
            <person name="Mount A."/>
            <person name="Hedgecock D."/>
            <person name="Xu Z."/>
            <person name="Liu Y."/>
            <person name="Domazet-Loso T."/>
            <person name="Du Y."/>
            <person name="Sun X."/>
            <person name="Zhang S."/>
            <person name="Liu B."/>
            <person name="Cheng P."/>
            <person name="Jiang X."/>
            <person name="Li J."/>
            <person name="Fan D."/>
            <person name="Wang W."/>
            <person name="Fu W."/>
            <person name="Wang T."/>
            <person name="Wang B."/>
            <person name="Zhang J."/>
            <person name="Peng Z."/>
            <person name="Li Y."/>
            <person name="Li N."/>
            <person name="Wang J."/>
            <person name="Chen M."/>
            <person name="He Y."/>
            <person name="Tan F."/>
            <person name="Song X."/>
            <person name="Zheng Q."/>
            <person name="Huang R."/>
            <person name="Yang H."/>
            <person name="Du X."/>
            <person name="Chen L."/>
            <person name="Yang M."/>
            <person name="Gaffney P.M."/>
            <person name="Wang S."/>
            <person name="Luo L."/>
            <person name="She Z."/>
            <person name="Ming Y."/>
            <person name="Huang W."/>
            <person name="Zhang S."/>
            <person name="Huang B."/>
            <person name="Zhang Y."/>
            <person name="Qu T."/>
            <person name="Ni P."/>
            <person name="Miao G."/>
            <person name="Wang J."/>
            <person name="Wang Q."/>
            <person name="Steinberg C.E."/>
            <person name="Wang H."/>
            <person name="Li N."/>
            <person name="Qian L."/>
            <person name="Zhang G."/>
            <person name="Li Y."/>
            <person name="Yang H."/>
            <person name="Liu X."/>
            <person name="Wang J."/>
            <person name="Yin Y."/>
            <person name="Wang J."/>
        </authorList>
    </citation>
    <scope>NUCLEOTIDE SEQUENCE [LARGE SCALE GENOMIC DNA]</scope>
    <source>
        <strain evidence="2">05x7-T-G4-1.051#20</strain>
    </source>
</reference>
<dbReference type="InterPro" id="IPR011705">
    <property type="entry name" value="BACK"/>
</dbReference>
<dbReference type="HOGENOM" id="CLU_388949_0_0_1"/>